<gene>
    <name evidence="1" type="ORF">QFC20_002097</name>
</gene>
<dbReference type="Proteomes" id="UP001230649">
    <property type="component" value="Unassembled WGS sequence"/>
</dbReference>
<evidence type="ECO:0000313" key="2">
    <source>
        <dbReference type="Proteomes" id="UP001230649"/>
    </source>
</evidence>
<keyword evidence="2" id="KW-1185">Reference proteome</keyword>
<accession>A0ACC2WQD7</accession>
<protein>
    <submittedName>
        <fullName evidence="1">Uncharacterized protein</fullName>
    </submittedName>
</protein>
<dbReference type="EMBL" id="JASBWS010000014">
    <property type="protein sequence ID" value="KAJ9112772.1"/>
    <property type="molecule type" value="Genomic_DNA"/>
</dbReference>
<reference evidence="1" key="1">
    <citation type="submission" date="2023-04" db="EMBL/GenBank/DDBJ databases">
        <title>Draft Genome sequencing of Naganishia species isolated from polar environments using Oxford Nanopore Technology.</title>
        <authorList>
            <person name="Leo P."/>
            <person name="Venkateswaran K."/>
        </authorList>
    </citation>
    <scope>NUCLEOTIDE SEQUENCE</scope>
    <source>
        <strain evidence="1">MNA-CCFEE 5262</strain>
    </source>
</reference>
<sequence length="268" mass="29912">MRSFQREFPALQQAQILAATRQRAEANLPYRIQDEELAVVRRVSPRHATGVQVDPLSVLLIMHERHPNWCQQYYEYLIGRRPGFGLHVTFNRHAAVIIDDLREGRVRAPAGPAQRVTFHVLRQPHACWNIGATNLIKLLERLMTNSGSIFPPERPAAMVTVAFQNILVNSCPEPIILAHHRSLLEQLQIQRLHFRNRLAVPARAIANIGANAPVNALAEPAAANRPRANLIPDFEVPIPDEAPPPYEAIEAPRRGAGRAGLRAGHLPA</sequence>
<comment type="caution">
    <text evidence="1">The sequence shown here is derived from an EMBL/GenBank/DDBJ whole genome shotgun (WGS) entry which is preliminary data.</text>
</comment>
<evidence type="ECO:0000313" key="1">
    <source>
        <dbReference type="EMBL" id="KAJ9112772.1"/>
    </source>
</evidence>
<organism evidence="1 2">
    <name type="scientific">Naganishia adeliensis</name>
    <dbReference type="NCBI Taxonomy" id="92952"/>
    <lineage>
        <taxon>Eukaryota</taxon>
        <taxon>Fungi</taxon>
        <taxon>Dikarya</taxon>
        <taxon>Basidiomycota</taxon>
        <taxon>Agaricomycotina</taxon>
        <taxon>Tremellomycetes</taxon>
        <taxon>Filobasidiales</taxon>
        <taxon>Filobasidiaceae</taxon>
        <taxon>Naganishia</taxon>
    </lineage>
</organism>
<proteinExistence type="predicted"/>
<name>A0ACC2WQD7_9TREE</name>